<dbReference type="GO" id="GO:0005829">
    <property type="term" value="C:cytosol"/>
    <property type="evidence" value="ECO:0007669"/>
    <property type="project" value="TreeGrafter"/>
</dbReference>
<evidence type="ECO:0000256" key="12">
    <source>
        <dbReference type="ARBA" id="ARBA00055042"/>
    </source>
</evidence>
<feature type="binding site" evidence="13">
    <location>
        <begin position="146"/>
        <end position="149"/>
    </location>
    <ligand>
        <name>ATP</name>
        <dbReference type="ChEBI" id="CHEBI:30616"/>
    </ligand>
</feature>
<comment type="subcellular location">
    <subcellularLocation>
        <location evidence="1 13">Cytoplasm</location>
    </subcellularLocation>
</comment>
<evidence type="ECO:0000256" key="11">
    <source>
        <dbReference type="ARBA" id="ARBA00048258"/>
    </source>
</evidence>
<evidence type="ECO:0000256" key="3">
    <source>
        <dbReference type="ARBA" id="ARBA00009256"/>
    </source>
</evidence>
<proteinExistence type="inferred from homology"/>
<dbReference type="FunFam" id="3.40.50.620:FF:000114">
    <property type="entry name" value="Pantothenate synthetase"/>
    <property type="match status" value="1"/>
</dbReference>
<dbReference type="GO" id="GO:0005524">
    <property type="term" value="F:ATP binding"/>
    <property type="evidence" value="ECO:0007669"/>
    <property type="project" value="UniProtKB-KW"/>
</dbReference>
<dbReference type="RefSeq" id="WP_155306602.1">
    <property type="nucleotide sequence ID" value="NZ_AP021875.1"/>
</dbReference>
<organism evidence="14 15">
    <name type="scientific">Desulfosarcina widdelii</name>
    <dbReference type="NCBI Taxonomy" id="947919"/>
    <lineage>
        <taxon>Bacteria</taxon>
        <taxon>Pseudomonadati</taxon>
        <taxon>Thermodesulfobacteriota</taxon>
        <taxon>Desulfobacteria</taxon>
        <taxon>Desulfobacterales</taxon>
        <taxon>Desulfosarcinaceae</taxon>
        <taxon>Desulfosarcina</taxon>
    </lineage>
</organism>
<dbReference type="KEGG" id="dwd:DSCW_53330"/>
<feature type="binding site" evidence="13">
    <location>
        <position position="60"/>
    </location>
    <ligand>
        <name>(R)-pantoate</name>
        <dbReference type="ChEBI" id="CHEBI:15980"/>
    </ligand>
</feature>
<feature type="active site" description="Proton donor" evidence="13">
    <location>
        <position position="36"/>
    </location>
</feature>
<keyword evidence="8 13" id="KW-0566">Pantothenate biosynthesis</keyword>
<dbReference type="OrthoDB" id="9773087at2"/>
<evidence type="ECO:0000313" key="15">
    <source>
        <dbReference type="Proteomes" id="UP000427769"/>
    </source>
</evidence>
<evidence type="ECO:0000256" key="1">
    <source>
        <dbReference type="ARBA" id="ARBA00004496"/>
    </source>
</evidence>
<dbReference type="PANTHER" id="PTHR21299:SF1">
    <property type="entry name" value="PANTOATE--BETA-ALANINE LIGASE"/>
    <property type="match status" value="1"/>
</dbReference>
<evidence type="ECO:0000256" key="13">
    <source>
        <dbReference type="HAMAP-Rule" id="MF_00158"/>
    </source>
</evidence>
<dbReference type="HAMAP" id="MF_00158">
    <property type="entry name" value="PanC"/>
    <property type="match status" value="1"/>
</dbReference>
<keyword evidence="10 13" id="KW-0067">ATP-binding</keyword>
<comment type="function">
    <text evidence="12 13">Catalyzes the condensation of pantoate with beta-alanine in an ATP-dependent reaction via a pantoyl-adenylate intermediate.</text>
</comment>
<feature type="binding site" evidence="13">
    <location>
        <position position="60"/>
    </location>
    <ligand>
        <name>beta-alanine</name>
        <dbReference type="ChEBI" id="CHEBI:57966"/>
    </ligand>
</feature>
<dbReference type="InterPro" id="IPR003721">
    <property type="entry name" value="Pantoate_ligase"/>
</dbReference>
<evidence type="ECO:0000256" key="5">
    <source>
        <dbReference type="ARBA" id="ARBA00014155"/>
    </source>
</evidence>
<dbReference type="Proteomes" id="UP000427769">
    <property type="component" value="Chromosome"/>
</dbReference>
<dbReference type="PANTHER" id="PTHR21299">
    <property type="entry name" value="CYTIDYLATE KINASE/PANTOATE-BETA-ALANINE LIGASE"/>
    <property type="match status" value="1"/>
</dbReference>
<dbReference type="GO" id="GO:0004592">
    <property type="term" value="F:pantoate-beta-alanine ligase activity"/>
    <property type="evidence" value="ECO:0007669"/>
    <property type="project" value="UniProtKB-UniRule"/>
</dbReference>
<reference evidence="14 15" key="1">
    <citation type="submission" date="2019-11" db="EMBL/GenBank/DDBJ databases">
        <title>Comparative genomics of hydrocarbon-degrading Desulfosarcina strains.</title>
        <authorList>
            <person name="Watanabe M."/>
            <person name="Kojima H."/>
            <person name="Fukui M."/>
        </authorList>
    </citation>
    <scope>NUCLEOTIDE SEQUENCE [LARGE SCALE GENOMIC DNA]</scope>
    <source>
        <strain evidence="14 15">PP31</strain>
    </source>
</reference>
<evidence type="ECO:0000256" key="10">
    <source>
        <dbReference type="ARBA" id="ARBA00022840"/>
    </source>
</evidence>
<gene>
    <name evidence="14" type="primary">panC_4</name>
    <name evidence="13" type="synonym">panC</name>
    <name evidence="14" type="ORF">DSCW_53330</name>
</gene>
<dbReference type="Gene3D" id="3.40.50.620">
    <property type="entry name" value="HUPs"/>
    <property type="match status" value="1"/>
</dbReference>
<evidence type="ECO:0000256" key="6">
    <source>
        <dbReference type="ARBA" id="ARBA00022490"/>
    </source>
</evidence>
<dbReference type="EC" id="6.3.2.1" evidence="4 13"/>
<dbReference type="CDD" id="cd00560">
    <property type="entry name" value="PanC"/>
    <property type="match status" value="1"/>
</dbReference>
<keyword evidence="7 13" id="KW-0436">Ligase</keyword>
<keyword evidence="6 13" id="KW-0963">Cytoplasm</keyword>
<dbReference type="SUPFAM" id="SSF52374">
    <property type="entry name" value="Nucleotidylyl transferase"/>
    <property type="match status" value="1"/>
</dbReference>
<accession>A0A5K7Z7X3</accession>
<name>A0A5K7Z7X3_9BACT</name>
<evidence type="ECO:0000313" key="14">
    <source>
        <dbReference type="EMBL" id="BBO77916.1"/>
    </source>
</evidence>
<dbReference type="AlphaFoldDB" id="A0A5K7Z7X3"/>
<comment type="catalytic activity">
    <reaction evidence="11 13">
        <text>(R)-pantoate + beta-alanine + ATP = (R)-pantothenate + AMP + diphosphate + H(+)</text>
        <dbReference type="Rhea" id="RHEA:10912"/>
        <dbReference type="ChEBI" id="CHEBI:15378"/>
        <dbReference type="ChEBI" id="CHEBI:15980"/>
        <dbReference type="ChEBI" id="CHEBI:29032"/>
        <dbReference type="ChEBI" id="CHEBI:30616"/>
        <dbReference type="ChEBI" id="CHEBI:33019"/>
        <dbReference type="ChEBI" id="CHEBI:57966"/>
        <dbReference type="ChEBI" id="CHEBI:456215"/>
        <dbReference type="EC" id="6.3.2.1"/>
    </reaction>
</comment>
<dbReference type="NCBIfam" id="TIGR00018">
    <property type="entry name" value="panC"/>
    <property type="match status" value="1"/>
</dbReference>
<dbReference type="Gene3D" id="3.30.1300.10">
    <property type="entry name" value="Pantoate-beta-alanine ligase, C-terminal domain"/>
    <property type="match status" value="1"/>
</dbReference>
<keyword evidence="9 13" id="KW-0547">Nucleotide-binding</keyword>
<protein>
    <recommendedName>
        <fullName evidence="5 13">Pantothenate synthetase</fullName>
        <shortName evidence="13">PS</shortName>
        <ecNumber evidence="4 13">6.3.2.1</ecNumber>
    </recommendedName>
    <alternativeName>
        <fullName evidence="13">Pantoate--beta-alanine ligase</fullName>
    </alternativeName>
    <alternativeName>
        <fullName evidence="13">Pantoate-activating enzyme</fullName>
    </alternativeName>
</protein>
<feature type="binding site" evidence="13">
    <location>
        <position position="175"/>
    </location>
    <ligand>
        <name>ATP</name>
        <dbReference type="ChEBI" id="CHEBI:30616"/>
    </ligand>
</feature>
<dbReference type="UniPathway" id="UPA00028">
    <property type="reaction ID" value="UER00005"/>
</dbReference>
<dbReference type="InterPro" id="IPR042176">
    <property type="entry name" value="Pantoate_ligase_C"/>
</dbReference>
<feature type="binding site" evidence="13">
    <location>
        <position position="152"/>
    </location>
    <ligand>
        <name>(R)-pantoate</name>
        <dbReference type="ChEBI" id="CHEBI:15980"/>
    </ligand>
</feature>
<evidence type="ECO:0000256" key="4">
    <source>
        <dbReference type="ARBA" id="ARBA00012219"/>
    </source>
</evidence>
<dbReference type="Pfam" id="PF02569">
    <property type="entry name" value="Pantoate_ligase"/>
    <property type="match status" value="1"/>
</dbReference>
<evidence type="ECO:0000256" key="8">
    <source>
        <dbReference type="ARBA" id="ARBA00022655"/>
    </source>
</evidence>
<sequence length="259" mass="29394">MKILNSISAWQKWRNAIPPTQSVGLVPTMGALHAGHQSLIRRCRQENDICTISLFVNPTQFNDQEDLANYPNTFEADRKLCEDEGVDAIFFPDYNELYPDDYRYRVSESEVSRLLCGAHRPGHFDGVLSVVMKLLNLARPDRAYFGEKDWQQLQLVKGMVEAFFMPVTIVGCPTVRDTDQLALSSRNFRLSQVDRQKAAGFPRILSTQAPAEQVARLLEADGFAVDYVQDFKGRRCAAIHCGEVRLIDNLPLYEKGEHI</sequence>
<evidence type="ECO:0000256" key="7">
    <source>
        <dbReference type="ARBA" id="ARBA00022598"/>
    </source>
</evidence>
<comment type="subunit">
    <text evidence="13">Homodimer.</text>
</comment>
<feature type="binding site" evidence="13">
    <location>
        <begin position="29"/>
        <end position="36"/>
    </location>
    <ligand>
        <name>ATP</name>
        <dbReference type="ChEBI" id="CHEBI:30616"/>
    </ligand>
</feature>
<comment type="similarity">
    <text evidence="3 13">Belongs to the pantothenate synthetase family.</text>
</comment>
<comment type="miscellaneous">
    <text evidence="13">The reaction proceeds by a bi uni uni bi ping pong mechanism.</text>
</comment>
<evidence type="ECO:0000256" key="9">
    <source>
        <dbReference type="ARBA" id="ARBA00022741"/>
    </source>
</evidence>
<dbReference type="GO" id="GO:0015940">
    <property type="term" value="P:pantothenate biosynthetic process"/>
    <property type="evidence" value="ECO:0007669"/>
    <property type="project" value="UniProtKB-UniRule"/>
</dbReference>
<dbReference type="InterPro" id="IPR014729">
    <property type="entry name" value="Rossmann-like_a/b/a_fold"/>
</dbReference>
<feature type="binding site" evidence="13">
    <location>
        <begin position="183"/>
        <end position="186"/>
    </location>
    <ligand>
        <name>ATP</name>
        <dbReference type="ChEBI" id="CHEBI:30616"/>
    </ligand>
</feature>
<keyword evidence="15" id="KW-1185">Reference proteome</keyword>
<comment type="pathway">
    <text evidence="2 13">Cofactor biosynthesis; (R)-pantothenate biosynthesis; (R)-pantothenate from (R)-pantoate and beta-alanine: step 1/1.</text>
</comment>
<dbReference type="EMBL" id="AP021875">
    <property type="protein sequence ID" value="BBO77916.1"/>
    <property type="molecule type" value="Genomic_DNA"/>
</dbReference>
<evidence type="ECO:0000256" key="2">
    <source>
        <dbReference type="ARBA" id="ARBA00004990"/>
    </source>
</evidence>